<protein>
    <recommendedName>
        <fullName evidence="2">DUF7704 domain-containing protein</fullName>
    </recommendedName>
</protein>
<evidence type="ECO:0000313" key="3">
    <source>
        <dbReference type="EMBL" id="CZT03890.1"/>
    </source>
</evidence>
<feature type="transmembrane region" description="Helical" evidence="1">
    <location>
        <begin position="12"/>
        <end position="34"/>
    </location>
</feature>
<evidence type="ECO:0000256" key="1">
    <source>
        <dbReference type="SAM" id="Phobius"/>
    </source>
</evidence>
<dbReference type="PANTHER" id="PTHR37019">
    <property type="entry name" value="CHROMOSOME 1, WHOLE GENOME SHOTGUN SEQUENCE"/>
    <property type="match status" value="1"/>
</dbReference>
<feature type="transmembrane region" description="Helical" evidence="1">
    <location>
        <begin position="54"/>
        <end position="73"/>
    </location>
</feature>
<dbReference type="Pfam" id="PF24803">
    <property type="entry name" value="DUF7704"/>
    <property type="match status" value="1"/>
</dbReference>
<dbReference type="Proteomes" id="UP000178129">
    <property type="component" value="Unassembled WGS sequence"/>
</dbReference>
<keyword evidence="1" id="KW-1133">Transmembrane helix</keyword>
<feature type="domain" description="DUF7704" evidence="2">
    <location>
        <begin position="2"/>
        <end position="138"/>
    </location>
</feature>
<dbReference type="InterPro" id="IPR056121">
    <property type="entry name" value="DUF7704"/>
</dbReference>
<name>A0A1E1L075_9HELO</name>
<gene>
    <name evidence="3" type="ORF">RCO7_11105</name>
</gene>
<reference evidence="4" key="1">
    <citation type="submission" date="2016-03" db="EMBL/GenBank/DDBJ databases">
        <authorList>
            <person name="Ploux O."/>
        </authorList>
    </citation>
    <scope>NUCLEOTIDE SEQUENCE [LARGE SCALE GENOMIC DNA]</scope>
    <source>
        <strain evidence="4">UK7</strain>
    </source>
</reference>
<keyword evidence="4" id="KW-1185">Reference proteome</keyword>
<proteinExistence type="predicted"/>
<keyword evidence="1" id="KW-0812">Transmembrane</keyword>
<evidence type="ECO:0000313" key="4">
    <source>
        <dbReference type="Proteomes" id="UP000178129"/>
    </source>
</evidence>
<sequence>MSNIPTFYRIFFLYIDPLICLSGVYIFFFDHATYLASGVPHTLSGYTIDSLSQHLLRALGSYSLCILAIQLLLLHRYSEVKIWRIVQFGLLLVDLGLLQSIQAADGFRDPSNWTSGDWTNNGILIAVAMIRSAFLLTVRTPLLLRDQSGGLSREEDRGSK</sequence>
<keyword evidence="1" id="KW-0472">Membrane</keyword>
<dbReference type="PANTHER" id="PTHR37019:SF1">
    <property type="entry name" value="EXPERA DOMAIN-CONTAINING PROTEIN"/>
    <property type="match status" value="1"/>
</dbReference>
<evidence type="ECO:0000259" key="2">
    <source>
        <dbReference type="Pfam" id="PF24803"/>
    </source>
</evidence>
<comment type="caution">
    <text evidence="3">The sequence shown here is derived from an EMBL/GenBank/DDBJ whole genome shotgun (WGS) entry which is preliminary data.</text>
</comment>
<accession>A0A1E1L075</accession>
<dbReference type="EMBL" id="FJUW01000030">
    <property type="protein sequence ID" value="CZT03890.1"/>
    <property type="molecule type" value="Genomic_DNA"/>
</dbReference>
<dbReference type="InParanoid" id="A0A1E1L075"/>
<organism evidence="3 4">
    <name type="scientific">Rhynchosporium graminicola</name>
    <dbReference type="NCBI Taxonomy" id="2792576"/>
    <lineage>
        <taxon>Eukaryota</taxon>
        <taxon>Fungi</taxon>
        <taxon>Dikarya</taxon>
        <taxon>Ascomycota</taxon>
        <taxon>Pezizomycotina</taxon>
        <taxon>Leotiomycetes</taxon>
        <taxon>Helotiales</taxon>
        <taxon>Ploettnerulaceae</taxon>
        <taxon>Rhynchosporium</taxon>
    </lineage>
</organism>
<dbReference type="AlphaFoldDB" id="A0A1E1L075"/>